<feature type="transmembrane region" description="Helical" evidence="1">
    <location>
        <begin position="140"/>
        <end position="165"/>
    </location>
</feature>
<reference evidence="2 3" key="1">
    <citation type="submission" date="2016-11" db="EMBL/GenBank/DDBJ databases">
        <title>Trade-off between light-utilization and light-protection in marine flavobacteria.</title>
        <authorList>
            <person name="Kumagai Y."/>
        </authorList>
    </citation>
    <scope>NUCLEOTIDE SEQUENCE [LARGE SCALE GENOMIC DNA]</scope>
    <source>
        <strain evidence="2 3">ATCC 700397</strain>
    </source>
</reference>
<dbReference type="Pfam" id="PF13858">
    <property type="entry name" value="DUF4199"/>
    <property type="match status" value="1"/>
</dbReference>
<feature type="transmembrane region" description="Helical" evidence="1">
    <location>
        <begin position="79"/>
        <end position="100"/>
    </location>
</feature>
<evidence type="ECO:0000313" key="3">
    <source>
        <dbReference type="Proteomes" id="UP000239522"/>
    </source>
</evidence>
<protein>
    <submittedName>
        <fullName evidence="2">DUF4199 domain-containing protein</fullName>
    </submittedName>
</protein>
<accession>A0A2S7KXJ5</accession>
<keyword evidence="1" id="KW-0812">Transmembrane</keyword>
<evidence type="ECO:0000313" key="2">
    <source>
        <dbReference type="EMBL" id="PQB07382.1"/>
    </source>
</evidence>
<evidence type="ECO:0000256" key="1">
    <source>
        <dbReference type="SAM" id="Phobius"/>
    </source>
</evidence>
<proteinExistence type="predicted"/>
<dbReference type="Proteomes" id="UP000239522">
    <property type="component" value="Unassembled WGS sequence"/>
</dbReference>
<dbReference type="AlphaFoldDB" id="A0A2S7KXJ5"/>
<dbReference type="InterPro" id="IPR025250">
    <property type="entry name" value="DUF4199"/>
</dbReference>
<dbReference type="OrthoDB" id="1122768at2"/>
<dbReference type="EMBL" id="MQUA01000013">
    <property type="protein sequence ID" value="PQB07382.1"/>
    <property type="molecule type" value="Genomic_DNA"/>
</dbReference>
<sequence length="173" mass="18844">MEDQANSKNIILNYGLYLGVIGIIVHLALWATGNVFTLQWVNSVISFVTMIVFIVIGIKQFKGINSGFISWGQGVKIGLGITMISAVIAVVYTLLFTNIIEPTFQQQAMDFQAKAWEDAGLTSDQIEASVAMAEKFNSPAIVSAMILAFSAFVGFVFSAIIAAIMKKSEEETY</sequence>
<feature type="transmembrane region" description="Helical" evidence="1">
    <location>
        <begin position="37"/>
        <end position="58"/>
    </location>
</feature>
<keyword evidence="1" id="KW-0472">Membrane</keyword>
<comment type="caution">
    <text evidence="2">The sequence shown here is derived from an EMBL/GenBank/DDBJ whole genome shotgun (WGS) entry which is preliminary data.</text>
</comment>
<keyword evidence="3" id="KW-1185">Reference proteome</keyword>
<dbReference type="RefSeq" id="WP_104809593.1">
    <property type="nucleotide sequence ID" value="NZ_MQUA01000013.1"/>
</dbReference>
<feature type="transmembrane region" description="Helical" evidence="1">
    <location>
        <begin position="12"/>
        <end position="31"/>
    </location>
</feature>
<organism evidence="2 3">
    <name type="scientific">Polaribacter filamentus</name>
    <dbReference type="NCBI Taxonomy" id="53483"/>
    <lineage>
        <taxon>Bacteria</taxon>
        <taxon>Pseudomonadati</taxon>
        <taxon>Bacteroidota</taxon>
        <taxon>Flavobacteriia</taxon>
        <taxon>Flavobacteriales</taxon>
        <taxon>Flavobacteriaceae</taxon>
    </lineage>
</organism>
<gene>
    <name evidence="2" type="ORF">BST83_09575</name>
</gene>
<keyword evidence="1" id="KW-1133">Transmembrane helix</keyword>
<name>A0A2S7KXJ5_9FLAO</name>